<evidence type="ECO:0000256" key="5">
    <source>
        <dbReference type="SAM" id="MobiDB-lite"/>
    </source>
</evidence>
<dbReference type="InterPro" id="IPR035979">
    <property type="entry name" value="RBD_domain_sf"/>
</dbReference>
<dbReference type="Pfam" id="PF05383">
    <property type="entry name" value="La"/>
    <property type="match status" value="1"/>
</dbReference>
<comment type="subcellular location">
    <subcellularLocation>
        <location evidence="1">Nucleus</location>
    </subcellularLocation>
</comment>
<feature type="compositionally biased region" description="Basic and acidic residues" evidence="5">
    <location>
        <begin position="373"/>
        <end position="390"/>
    </location>
</feature>
<dbReference type="Gene3D" id="1.10.10.10">
    <property type="entry name" value="Winged helix-like DNA-binding domain superfamily/Winged helix DNA-binding domain"/>
    <property type="match status" value="1"/>
</dbReference>
<dbReference type="PRINTS" id="PR00302">
    <property type="entry name" value="LUPUSLA"/>
</dbReference>
<feature type="compositionally biased region" description="Basic and acidic residues" evidence="5">
    <location>
        <begin position="51"/>
        <end position="67"/>
    </location>
</feature>
<dbReference type="SUPFAM" id="SSF46785">
    <property type="entry name" value="Winged helix' DNA-binding domain"/>
    <property type="match status" value="1"/>
</dbReference>
<feature type="compositionally biased region" description="Gly residues" evidence="5">
    <location>
        <begin position="359"/>
        <end position="372"/>
    </location>
</feature>
<dbReference type="AlphaFoldDB" id="A0A9P8HZY5"/>
<dbReference type="InterPro" id="IPR045180">
    <property type="entry name" value="La_dom_prot"/>
</dbReference>
<keyword evidence="9" id="KW-1185">Reference proteome</keyword>
<sequence>MADSTSQPDPVAMPSARDDSTPILTGELEANVKTEQVSTTEPKGGEQTATKIERVTEQSKSVGDHGGDATGIKTENDGTGEPVKKENASENGTYQKSSMKGSYKHRNNSKFDPSVADVSSDPVEFYFSDSNLPMDKFLFSKVGGVENKPISLKMIATFKRMKRFQPYEAIVAALKDSQFLDLTENEEVKRKVPLEPTTTGKTVHEAHQKWEDKTMDRSIYAKGFGEETPTTQFEIEAFFAPYGPTNAIRLRRMASDRTFKGSVFVEFQDSSTQQNFLALEPKPKWKGEADLLWKSKRDYVDEKDRDIKAGKIKPNPSWNPGRNIRKEGVHQDDWKKRREQDQKSGFQNSRNGRGRGGRGGHGAKPSGRGGRGGRGDRGNGRERRERDPHQVPKIRTSTPEEAPPPKDYVPPFSTGVSPESSKKRAREDCDAAKDITEKKAKVESTAGMEVKIGDGA</sequence>
<dbReference type="PROSITE" id="PS50102">
    <property type="entry name" value="RRM"/>
    <property type="match status" value="1"/>
</dbReference>
<dbReference type="PROSITE" id="PS50961">
    <property type="entry name" value="HTH_LA"/>
    <property type="match status" value="1"/>
</dbReference>
<feature type="region of interest" description="Disordered" evidence="5">
    <location>
        <begin position="1"/>
        <end position="115"/>
    </location>
</feature>
<evidence type="ECO:0000256" key="4">
    <source>
        <dbReference type="PROSITE-ProRule" id="PRU00332"/>
    </source>
</evidence>
<dbReference type="OrthoDB" id="439993at2759"/>
<dbReference type="SUPFAM" id="SSF54928">
    <property type="entry name" value="RNA-binding domain, RBD"/>
    <property type="match status" value="1"/>
</dbReference>
<evidence type="ECO:0000256" key="3">
    <source>
        <dbReference type="ARBA" id="ARBA00023242"/>
    </source>
</evidence>
<keyword evidence="3" id="KW-0539">Nucleus</keyword>
<dbReference type="InterPro" id="IPR036390">
    <property type="entry name" value="WH_DNA-bd_sf"/>
</dbReference>
<feature type="compositionally biased region" description="Basic and acidic residues" evidence="5">
    <location>
        <begin position="420"/>
        <end position="431"/>
    </location>
</feature>
<dbReference type="Proteomes" id="UP000698800">
    <property type="component" value="Unassembled WGS sequence"/>
</dbReference>
<evidence type="ECO:0000313" key="8">
    <source>
        <dbReference type="EMBL" id="KAH0538806.1"/>
    </source>
</evidence>
<protein>
    <submittedName>
        <fullName evidence="8">Uncharacterized protein</fullName>
    </submittedName>
</protein>
<organism evidence="8 9">
    <name type="scientific">Glutinoglossum americanum</name>
    <dbReference type="NCBI Taxonomy" id="1670608"/>
    <lineage>
        <taxon>Eukaryota</taxon>
        <taxon>Fungi</taxon>
        <taxon>Dikarya</taxon>
        <taxon>Ascomycota</taxon>
        <taxon>Pezizomycotina</taxon>
        <taxon>Geoglossomycetes</taxon>
        <taxon>Geoglossales</taxon>
        <taxon>Geoglossaceae</taxon>
        <taxon>Glutinoglossum</taxon>
    </lineage>
</organism>
<dbReference type="InterPro" id="IPR000504">
    <property type="entry name" value="RRM_dom"/>
</dbReference>
<dbReference type="GO" id="GO:0003729">
    <property type="term" value="F:mRNA binding"/>
    <property type="evidence" value="ECO:0007669"/>
    <property type="project" value="TreeGrafter"/>
</dbReference>
<dbReference type="EMBL" id="JAGHQL010000096">
    <property type="protein sequence ID" value="KAH0538806.1"/>
    <property type="molecule type" value="Genomic_DNA"/>
</dbReference>
<dbReference type="PANTHER" id="PTHR22792">
    <property type="entry name" value="LUPUS LA PROTEIN-RELATED"/>
    <property type="match status" value="1"/>
</dbReference>
<dbReference type="GO" id="GO:0006396">
    <property type="term" value="P:RNA processing"/>
    <property type="evidence" value="ECO:0007669"/>
    <property type="project" value="InterPro"/>
</dbReference>
<comment type="caution">
    <text evidence="8">The sequence shown here is derived from an EMBL/GenBank/DDBJ whole genome shotgun (WGS) entry which is preliminary data.</text>
</comment>
<gene>
    <name evidence="8" type="ORF">FGG08_004638</name>
</gene>
<name>A0A9P8HZY5_9PEZI</name>
<feature type="region of interest" description="Disordered" evidence="5">
    <location>
        <begin position="303"/>
        <end position="431"/>
    </location>
</feature>
<feature type="compositionally biased region" description="Basic and acidic residues" evidence="5">
    <location>
        <begin position="324"/>
        <end position="342"/>
    </location>
</feature>
<dbReference type="InterPro" id="IPR006630">
    <property type="entry name" value="La_HTH"/>
</dbReference>
<dbReference type="Pfam" id="PF00076">
    <property type="entry name" value="RRM_1"/>
    <property type="match status" value="1"/>
</dbReference>
<feature type="domain" description="HTH La-type RNA-binding" evidence="7">
    <location>
        <begin position="109"/>
        <end position="199"/>
    </location>
</feature>
<dbReference type="GO" id="GO:1990904">
    <property type="term" value="C:ribonucleoprotein complex"/>
    <property type="evidence" value="ECO:0007669"/>
    <property type="project" value="InterPro"/>
</dbReference>
<feature type="domain" description="RRM" evidence="6">
    <location>
        <begin position="217"/>
        <end position="314"/>
    </location>
</feature>
<evidence type="ECO:0000259" key="7">
    <source>
        <dbReference type="PROSITE" id="PS50961"/>
    </source>
</evidence>
<reference evidence="8" key="1">
    <citation type="submission" date="2021-03" db="EMBL/GenBank/DDBJ databases">
        <title>Comparative genomics and phylogenomic investigation of the class Geoglossomycetes provide insights into ecological specialization and systematics.</title>
        <authorList>
            <person name="Melie T."/>
            <person name="Pirro S."/>
            <person name="Miller A.N."/>
            <person name="Quandt A."/>
        </authorList>
    </citation>
    <scope>NUCLEOTIDE SEQUENCE</scope>
    <source>
        <strain evidence="8">GBOQ0MN5Z8</strain>
    </source>
</reference>
<keyword evidence="2 4" id="KW-0694">RNA-binding</keyword>
<evidence type="ECO:0000256" key="1">
    <source>
        <dbReference type="ARBA" id="ARBA00004123"/>
    </source>
</evidence>
<evidence type="ECO:0000256" key="2">
    <source>
        <dbReference type="ARBA" id="ARBA00022884"/>
    </source>
</evidence>
<feature type="compositionally biased region" description="Polar residues" evidence="5">
    <location>
        <begin position="89"/>
        <end position="100"/>
    </location>
</feature>
<dbReference type="GO" id="GO:0005634">
    <property type="term" value="C:nucleus"/>
    <property type="evidence" value="ECO:0007669"/>
    <property type="project" value="UniProtKB-SubCell"/>
</dbReference>
<evidence type="ECO:0000313" key="9">
    <source>
        <dbReference type="Proteomes" id="UP000698800"/>
    </source>
</evidence>
<dbReference type="SMART" id="SM00715">
    <property type="entry name" value="LA"/>
    <property type="match status" value="1"/>
</dbReference>
<evidence type="ECO:0000259" key="6">
    <source>
        <dbReference type="PROSITE" id="PS50102"/>
    </source>
</evidence>
<accession>A0A9P8HZY5</accession>
<dbReference type="InterPro" id="IPR002344">
    <property type="entry name" value="Lupus_La"/>
</dbReference>
<dbReference type="PANTHER" id="PTHR22792:SF140">
    <property type="entry name" value="ACHILLES, ISOFORM A"/>
    <property type="match status" value="1"/>
</dbReference>
<dbReference type="InterPro" id="IPR036388">
    <property type="entry name" value="WH-like_DNA-bd_sf"/>
</dbReference>
<dbReference type="CDD" id="cd12291">
    <property type="entry name" value="RRM1_La"/>
    <property type="match status" value="1"/>
</dbReference>
<dbReference type="InterPro" id="IPR012677">
    <property type="entry name" value="Nucleotide-bd_a/b_plait_sf"/>
</dbReference>
<dbReference type="Gene3D" id="3.30.70.330">
    <property type="match status" value="1"/>
</dbReference>
<proteinExistence type="predicted"/>